<reference evidence="2 3" key="1">
    <citation type="submission" date="2021-06" db="EMBL/GenBank/DDBJ databases">
        <title>Caerostris extrusa draft genome.</title>
        <authorList>
            <person name="Kono N."/>
            <person name="Arakawa K."/>
        </authorList>
    </citation>
    <scope>NUCLEOTIDE SEQUENCE [LARGE SCALE GENOMIC DNA]</scope>
</reference>
<dbReference type="Proteomes" id="UP001054945">
    <property type="component" value="Unassembled WGS sequence"/>
</dbReference>
<evidence type="ECO:0000256" key="1">
    <source>
        <dbReference type="SAM" id="MobiDB-lite"/>
    </source>
</evidence>
<feature type="compositionally biased region" description="Polar residues" evidence="1">
    <location>
        <begin position="73"/>
        <end position="84"/>
    </location>
</feature>
<sequence length="84" mass="9182">EDPAFGRRSVREGACTTNSGISFPDECPYSRKSDAIIPAPGAGSQILKCSRKLPFSGNDGLKRNTSVKRSHQMSDSQSGVRYRY</sequence>
<organism evidence="2 3">
    <name type="scientific">Caerostris extrusa</name>
    <name type="common">Bark spider</name>
    <name type="synonym">Caerostris bankana</name>
    <dbReference type="NCBI Taxonomy" id="172846"/>
    <lineage>
        <taxon>Eukaryota</taxon>
        <taxon>Metazoa</taxon>
        <taxon>Ecdysozoa</taxon>
        <taxon>Arthropoda</taxon>
        <taxon>Chelicerata</taxon>
        <taxon>Arachnida</taxon>
        <taxon>Araneae</taxon>
        <taxon>Araneomorphae</taxon>
        <taxon>Entelegynae</taxon>
        <taxon>Araneoidea</taxon>
        <taxon>Araneidae</taxon>
        <taxon>Caerostris</taxon>
    </lineage>
</organism>
<keyword evidence="3" id="KW-1185">Reference proteome</keyword>
<dbReference type="EMBL" id="BPLR01020810">
    <property type="protein sequence ID" value="GIX82749.1"/>
    <property type="molecule type" value="Genomic_DNA"/>
</dbReference>
<comment type="caution">
    <text evidence="2">The sequence shown here is derived from an EMBL/GenBank/DDBJ whole genome shotgun (WGS) entry which is preliminary data.</text>
</comment>
<gene>
    <name evidence="2" type="ORF">CEXT_513021</name>
</gene>
<evidence type="ECO:0000313" key="3">
    <source>
        <dbReference type="Proteomes" id="UP001054945"/>
    </source>
</evidence>
<dbReference type="AlphaFoldDB" id="A0AAV4ND55"/>
<feature type="region of interest" description="Disordered" evidence="1">
    <location>
        <begin position="56"/>
        <end position="84"/>
    </location>
</feature>
<name>A0AAV4ND55_CAEEX</name>
<accession>A0AAV4ND55</accession>
<feature type="non-terminal residue" evidence="2">
    <location>
        <position position="1"/>
    </location>
</feature>
<evidence type="ECO:0000313" key="2">
    <source>
        <dbReference type="EMBL" id="GIX82749.1"/>
    </source>
</evidence>
<protein>
    <submittedName>
        <fullName evidence="2">Uncharacterized protein</fullName>
    </submittedName>
</protein>
<proteinExistence type="predicted"/>